<sequence length="105" mass="12563">SHTQYLTQKDREKVRNFFIKYQDRILYATDFQENKVTVPSELEEHIMEVWLNDWKYFNTSEMVKVPQLDNPVQGLALPKQVVDKIYRLNAERIFPNAWKGAEDSQ</sequence>
<proteinExistence type="predicted"/>
<organism evidence="1">
    <name type="scientific">hydrothermal vent metagenome</name>
    <dbReference type="NCBI Taxonomy" id="652676"/>
    <lineage>
        <taxon>unclassified sequences</taxon>
        <taxon>metagenomes</taxon>
        <taxon>ecological metagenomes</taxon>
    </lineage>
</organism>
<dbReference type="EMBL" id="UOES01000230">
    <property type="protein sequence ID" value="VAW27394.1"/>
    <property type="molecule type" value="Genomic_DNA"/>
</dbReference>
<feature type="non-terminal residue" evidence="1">
    <location>
        <position position="1"/>
    </location>
</feature>
<evidence type="ECO:0000313" key="1">
    <source>
        <dbReference type="EMBL" id="VAW27394.1"/>
    </source>
</evidence>
<name>A0A3B0V5S8_9ZZZZ</name>
<accession>A0A3B0V5S8</accession>
<evidence type="ECO:0008006" key="2">
    <source>
        <dbReference type="Google" id="ProtNLM"/>
    </source>
</evidence>
<dbReference type="Gene3D" id="3.20.20.140">
    <property type="entry name" value="Metal-dependent hydrolases"/>
    <property type="match status" value="1"/>
</dbReference>
<protein>
    <recommendedName>
        <fullName evidence="2">Amidohydrolase-related domain-containing protein</fullName>
    </recommendedName>
</protein>
<dbReference type="AlphaFoldDB" id="A0A3B0V5S8"/>
<gene>
    <name evidence="1" type="ORF">MNBD_BACTEROID06-879</name>
</gene>
<reference evidence="1" key="1">
    <citation type="submission" date="2018-06" db="EMBL/GenBank/DDBJ databases">
        <authorList>
            <person name="Zhirakovskaya E."/>
        </authorList>
    </citation>
    <scope>NUCLEOTIDE SEQUENCE</scope>
</reference>